<keyword evidence="1" id="KW-1133">Transmembrane helix</keyword>
<evidence type="ECO:0000313" key="2">
    <source>
        <dbReference type="EMBL" id="MDV2419921.1"/>
    </source>
</evidence>
<dbReference type="Pfam" id="PF13061">
    <property type="entry name" value="DUF3923"/>
    <property type="match status" value="1"/>
</dbReference>
<keyword evidence="1" id="KW-0812">Transmembrane</keyword>
<dbReference type="AlphaFoldDB" id="A0AAE4NLW4"/>
<protein>
    <submittedName>
        <fullName evidence="2">DUF3923 family protein</fullName>
    </submittedName>
</protein>
<evidence type="ECO:0000313" key="3">
    <source>
        <dbReference type="Proteomes" id="UP001185706"/>
    </source>
</evidence>
<dbReference type="RefSeq" id="WP_316993663.1">
    <property type="nucleotide sequence ID" value="NZ_JAVBIB010000014.1"/>
</dbReference>
<evidence type="ECO:0000256" key="1">
    <source>
        <dbReference type="SAM" id="Phobius"/>
    </source>
</evidence>
<name>A0AAE4NLW4_9CORY</name>
<comment type="caution">
    <text evidence="2">The sequence shown here is derived from an EMBL/GenBank/DDBJ whole genome shotgun (WGS) entry which is preliminary data.</text>
</comment>
<dbReference type="Proteomes" id="UP001185706">
    <property type="component" value="Unassembled WGS sequence"/>
</dbReference>
<gene>
    <name evidence="2" type="ORF">RAE03_09085</name>
</gene>
<keyword evidence="1" id="KW-0472">Membrane</keyword>
<reference evidence="2" key="1">
    <citation type="submission" date="2023-08" db="EMBL/GenBank/DDBJ databases">
        <title>Genomic characterization of the C. tuberculostearicum species complex, a ubiquitous member of the human skin microbiome.</title>
        <authorList>
            <person name="Ahmed N."/>
            <person name="Deming C."/>
            <person name="Conlan S."/>
            <person name="Segre J."/>
        </authorList>
    </citation>
    <scope>NUCLEOTIDE SEQUENCE</scope>
    <source>
        <strain evidence="2">CTNIH22</strain>
    </source>
</reference>
<sequence>MKLSWALWWTVTLMEVLSFIALSTLLLVRAEDAAGAQQTTELRLLNVIILIFAYLVPFAIQVVWFILNKHAEKKATRRP</sequence>
<dbReference type="EMBL" id="JAVBIB010000014">
    <property type="protein sequence ID" value="MDV2419921.1"/>
    <property type="molecule type" value="Genomic_DNA"/>
</dbReference>
<accession>A0AAE4NLW4</accession>
<proteinExistence type="predicted"/>
<feature type="transmembrane region" description="Helical" evidence="1">
    <location>
        <begin position="46"/>
        <end position="67"/>
    </location>
</feature>
<organism evidence="2 3">
    <name type="scientific">Corynebacterium tuberculostearicum</name>
    <dbReference type="NCBI Taxonomy" id="38304"/>
    <lineage>
        <taxon>Bacteria</taxon>
        <taxon>Bacillati</taxon>
        <taxon>Actinomycetota</taxon>
        <taxon>Actinomycetes</taxon>
        <taxon>Mycobacteriales</taxon>
        <taxon>Corynebacteriaceae</taxon>
        <taxon>Corynebacterium</taxon>
    </lineage>
</organism>
<dbReference type="InterPro" id="IPR025037">
    <property type="entry name" value="DUF3923"/>
</dbReference>